<feature type="transmembrane region" description="Helical" evidence="7">
    <location>
        <begin position="108"/>
        <end position="127"/>
    </location>
</feature>
<evidence type="ECO:0000256" key="4">
    <source>
        <dbReference type="ARBA" id="ARBA00022692"/>
    </source>
</evidence>
<feature type="transmembrane region" description="Helical" evidence="7">
    <location>
        <begin position="52"/>
        <end position="70"/>
    </location>
</feature>
<dbReference type="Proteomes" id="UP000290975">
    <property type="component" value="Unassembled WGS sequence"/>
</dbReference>
<dbReference type="InterPro" id="IPR007341">
    <property type="entry name" value="Transgly_assoc"/>
</dbReference>
<gene>
    <name evidence="8" type="ORF">MBESOW_P3251</name>
</gene>
<evidence type="ECO:0000256" key="6">
    <source>
        <dbReference type="ARBA" id="ARBA00023136"/>
    </source>
</evidence>
<evidence type="ECO:0000313" key="8">
    <source>
        <dbReference type="EMBL" id="GBH31990.1"/>
    </source>
</evidence>
<dbReference type="AlphaFoldDB" id="A0A401J5Y1"/>
<keyword evidence="6 7" id="KW-0472">Membrane</keyword>
<keyword evidence="5 7" id="KW-1133">Transmembrane helix</keyword>
<dbReference type="STRING" id="1192759.GCA_000277525_03538"/>
<dbReference type="PANTHER" id="PTHR33884:SF7">
    <property type="entry name" value="BSL8023 PROTEIN"/>
    <property type="match status" value="1"/>
</dbReference>
<feature type="transmembrane region" description="Helical" evidence="7">
    <location>
        <begin position="77"/>
        <end position="96"/>
    </location>
</feature>
<dbReference type="GO" id="GO:0005886">
    <property type="term" value="C:plasma membrane"/>
    <property type="evidence" value="ECO:0007669"/>
    <property type="project" value="UniProtKB-SubCell"/>
</dbReference>
<evidence type="ECO:0000256" key="5">
    <source>
        <dbReference type="ARBA" id="ARBA00022989"/>
    </source>
</evidence>
<comment type="similarity">
    <text evidence="2">Belongs to the UPF0410 family.</text>
</comment>
<dbReference type="Pfam" id="PF04226">
    <property type="entry name" value="Transgly_assoc"/>
    <property type="match status" value="1"/>
</dbReference>
<evidence type="ECO:0000256" key="2">
    <source>
        <dbReference type="ARBA" id="ARBA00011006"/>
    </source>
</evidence>
<reference evidence="8 9" key="1">
    <citation type="submission" date="2014-12" db="EMBL/GenBank/DDBJ databases">
        <title>Whole genome sequencing of Sphingobium xenophagum OW59.</title>
        <authorList>
            <person name="Ohta Y."/>
            <person name="Nishi S."/>
            <person name="Hatada Y."/>
        </authorList>
    </citation>
    <scope>NUCLEOTIDE SEQUENCE [LARGE SCALE GENOMIC DNA]</scope>
    <source>
        <strain evidence="8 9">OW59</strain>
    </source>
</reference>
<sequence length="131" mass="14062">MYKPERWKGQAVLLAQSFAISARQWIHLPKAPDYGAMRVGAKINREERAMDLLGWIIIGLLAGAIAKLIMPGRDPGGCIVTILLGIAGALLAGFVGRLAGFYAPGERAGFIAAILGSVAVLALYRWFAARR</sequence>
<accession>A0A401J5Y1</accession>
<protein>
    <recommendedName>
        <fullName evidence="10">Transglycosylase associated protein</fullName>
    </recommendedName>
</protein>
<organism evidence="8 9">
    <name type="scientific">Sphingobium xenophagum</name>
    <dbReference type="NCBI Taxonomy" id="121428"/>
    <lineage>
        <taxon>Bacteria</taxon>
        <taxon>Pseudomonadati</taxon>
        <taxon>Pseudomonadota</taxon>
        <taxon>Alphaproteobacteria</taxon>
        <taxon>Sphingomonadales</taxon>
        <taxon>Sphingomonadaceae</taxon>
        <taxon>Sphingobium</taxon>
    </lineage>
</organism>
<evidence type="ECO:0008006" key="10">
    <source>
        <dbReference type="Google" id="ProtNLM"/>
    </source>
</evidence>
<evidence type="ECO:0000313" key="9">
    <source>
        <dbReference type="Proteomes" id="UP000290975"/>
    </source>
</evidence>
<keyword evidence="4 7" id="KW-0812">Transmembrane</keyword>
<proteinExistence type="inferred from homology"/>
<dbReference type="PANTHER" id="PTHR33884">
    <property type="entry name" value="UPF0410 PROTEIN YMGE"/>
    <property type="match status" value="1"/>
</dbReference>
<keyword evidence="3" id="KW-1003">Cell membrane</keyword>
<name>A0A401J5Y1_SPHXE</name>
<evidence type="ECO:0000256" key="3">
    <source>
        <dbReference type="ARBA" id="ARBA00022475"/>
    </source>
</evidence>
<evidence type="ECO:0000256" key="7">
    <source>
        <dbReference type="SAM" id="Phobius"/>
    </source>
</evidence>
<comment type="caution">
    <text evidence="8">The sequence shown here is derived from an EMBL/GenBank/DDBJ whole genome shotgun (WGS) entry which is preliminary data.</text>
</comment>
<evidence type="ECO:0000256" key="1">
    <source>
        <dbReference type="ARBA" id="ARBA00004651"/>
    </source>
</evidence>
<keyword evidence="9" id="KW-1185">Reference proteome</keyword>
<dbReference type="EMBL" id="BBQY01000022">
    <property type="protein sequence ID" value="GBH31990.1"/>
    <property type="molecule type" value="Genomic_DNA"/>
</dbReference>
<comment type="subcellular location">
    <subcellularLocation>
        <location evidence="1">Cell membrane</location>
        <topology evidence="1">Multi-pass membrane protein</topology>
    </subcellularLocation>
</comment>